<gene>
    <name evidence="7" type="ORF">DD924_13935</name>
</gene>
<organism evidence="7 8">
    <name type="scientific">Staphylococcus pseudintermedius</name>
    <dbReference type="NCBI Taxonomy" id="283734"/>
    <lineage>
        <taxon>Bacteria</taxon>
        <taxon>Bacillati</taxon>
        <taxon>Bacillota</taxon>
        <taxon>Bacilli</taxon>
        <taxon>Bacillales</taxon>
        <taxon>Staphylococcaceae</taxon>
        <taxon>Staphylococcus</taxon>
        <taxon>Staphylococcus intermedius group</taxon>
    </lineage>
</organism>
<dbReference type="InterPro" id="IPR051535">
    <property type="entry name" value="Siderophore_ABC-ATPase"/>
</dbReference>
<comment type="subcellular location">
    <subcellularLocation>
        <location evidence="1">Cell membrane</location>
        <topology evidence="1">Peripheral membrane protein</topology>
    </subcellularLocation>
</comment>
<evidence type="ECO:0000256" key="4">
    <source>
        <dbReference type="ARBA" id="ARBA00023065"/>
    </source>
</evidence>
<dbReference type="Proteomes" id="UP000246351">
    <property type="component" value="Unassembled WGS sequence"/>
</dbReference>
<keyword evidence="3" id="KW-1003">Cell membrane</keyword>
<evidence type="ECO:0000313" key="7">
    <source>
        <dbReference type="EMBL" id="PWZ96427.1"/>
    </source>
</evidence>
<dbReference type="PANTHER" id="PTHR42771">
    <property type="entry name" value="IRON(3+)-HYDROXAMATE IMPORT ATP-BINDING PROTEIN FHUC"/>
    <property type="match status" value="1"/>
</dbReference>
<keyword evidence="2" id="KW-0813">Transport</keyword>
<accession>A0A317Z6T5</accession>
<comment type="caution">
    <text evidence="7">The sequence shown here is derived from an EMBL/GenBank/DDBJ whole genome shotgun (WGS) entry which is preliminary data.</text>
</comment>
<protein>
    <submittedName>
        <fullName evidence="7">Iron-enterobactin transporter ATP-binding protein</fullName>
    </submittedName>
</protein>
<dbReference type="GO" id="GO:0005524">
    <property type="term" value="F:ATP binding"/>
    <property type="evidence" value="ECO:0007669"/>
    <property type="project" value="UniProtKB-KW"/>
</dbReference>
<feature type="non-terminal residue" evidence="7">
    <location>
        <position position="49"/>
    </location>
</feature>
<dbReference type="GO" id="GO:0016887">
    <property type="term" value="F:ATP hydrolysis activity"/>
    <property type="evidence" value="ECO:0007669"/>
    <property type="project" value="InterPro"/>
</dbReference>
<evidence type="ECO:0000256" key="3">
    <source>
        <dbReference type="ARBA" id="ARBA00022475"/>
    </source>
</evidence>
<feature type="domain" description="ABC transporter" evidence="6">
    <location>
        <begin position="20"/>
        <end position="49"/>
    </location>
</feature>
<evidence type="ECO:0000313" key="8">
    <source>
        <dbReference type="Proteomes" id="UP000246351"/>
    </source>
</evidence>
<evidence type="ECO:0000259" key="6">
    <source>
        <dbReference type="Pfam" id="PF00005"/>
    </source>
</evidence>
<dbReference type="Pfam" id="PF00005">
    <property type="entry name" value="ABC_tran"/>
    <property type="match status" value="1"/>
</dbReference>
<dbReference type="InterPro" id="IPR027417">
    <property type="entry name" value="P-loop_NTPase"/>
</dbReference>
<dbReference type="EMBL" id="QEIV01001434">
    <property type="protein sequence ID" value="PWZ96427.1"/>
    <property type="molecule type" value="Genomic_DNA"/>
</dbReference>
<proteinExistence type="predicted"/>
<dbReference type="SUPFAM" id="SSF52540">
    <property type="entry name" value="P-loop containing nucleoside triphosphate hydrolases"/>
    <property type="match status" value="1"/>
</dbReference>
<dbReference type="InterPro" id="IPR003439">
    <property type="entry name" value="ABC_transporter-like_ATP-bd"/>
</dbReference>
<dbReference type="GO" id="GO:0005886">
    <property type="term" value="C:plasma membrane"/>
    <property type="evidence" value="ECO:0007669"/>
    <property type="project" value="UniProtKB-SubCell"/>
</dbReference>
<dbReference type="Gene3D" id="3.40.50.300">
    <property type="entry name" value="P-loop containing nucleotide triphosphate hydrolases"/>
    <property type="match status" value="1"/>
</dbReference>
<evidence type="ECO:0000256" key="2">
    <source>
        <dbReference type="ARBA" id="ARBA00022448"/>
    </source>
</evidence>
<dbReference type="GO" id="GO:0006811">
    <property type="term" value="P:monoatomic ion transport"/>
    <property type="evidence" value="ECO:0007669"/>
    <property type="project" value="UniProtKB-KW"/>
</dbReference>
<reference evidence="7 8" key="1">
    <citation type="journal article" date="2018" name="Vet. Microbiol.">
        <title>Clonal diversity and geographic distribution of methicillin-resistant Staphylococcus pseudintermedius from Australian animals: Discovery of novel sequence types.</title>
        <authorList>
            <person name="Worthing K.A."/>
            <person name="Abraham S."/>
            <person name="Coombs G.W."/>
            <person name="Pang S."/>
            <person name="Saputra S."/>
            <person name="Jordan D."/>
            <person name="Trott D.J."/>
            <person name="Norris J.M."/>
        </authorList>
    </citation>
    <scope>NUCLEOTIDE SEQUENCE [LARGE SCALE GENOMIC DNA]</scope>
    <source>
        <strain evidence="7 8">ST71 3</strain>
    </source>
</reference>
<keyword evidence="5" id="KW-0472">Membrane</keyword>
<keyword evidence="7" id="KW-0547">Nucleotide-binding</keyword>
<sequence>MSRLTGKEVTIGYGDRVIVDNLDVAIPDGAITSIIGPNGCGKSTLLKAL</sequence>
<keyword evidence="7" id="KW-0067">ATP-binding</keyword>
<evidence type="ECO:0000256" key="1">
    <source>
        <dbReference type="ARBA" id="ARBA00004202"/>
    </source>
</evidence>
<dbReference type="AlphaFoldDB" id="A0A317Z6T5"/>
<evidence type="ECO:0000256" key="5">
    <source>
        <dbReference type="ARBA" id="ARBA00023136"/>
    </source>
</evidence>
<keyword evidence="4" id="KW-0406">Ion transport</keyword>
<name>A0A317Z6T5_STAPS</name>
<dbReference type="PANTHER" id="PTHR42771:SF4">
    <property type="entry name" value="IRON(3+)-HYDROXAMATE IMPORT ATP-BINDING PROTEIN FHUC"/>
    <property type="match status" value="1"/>
</dbReference>